<dbReference type="EMBL" id="BAABRP010000001">
    <property type="protein sequence ID" value="GAA5512172.1"/>
    <property type="molecule type" value="Genomic_DNA"/>
</dbReference>
<feature type="region of interest" description="Disordered" evidence="1">
    <location>
        <begin position="99"/>
        <end position="119"/>
    </location>
</feature>
<keyword evidence="3" id="KW-1185">Reference proteome</keyword>
<evidence type="ECO:0008006" key="4">
    <source>
        <dbReference type="Google" id="ProtNLM"/>
    </source>
</evidence>
<evidence type="ECO:0000313" key="3">
    <source>
        <dbReference type="Proteomes" id="UP001401887"/>
    </source>
</evidence>
<sequence>MSLWPRTPSLRRLAALLTVLAAFAYPLRLPVGAMLGEAGCAPAMPVHQHGTAPHPLPDHAADHRAHCLFCLTGAFATAPAPEGSLAGLVLRPVRERAPLPRAARTRLPLPEARAPPRPG</sequence>
<accession>A0ABP9W482</accession>
<organism evidence="2 3">
    <name type="scientific">Deinococcus carri</name>
    <dbReference type="NCBI Taxonomy" id="1211323"/>
    <lineage>
        <taxon>Bacteria</taxon>
        <taxon>Thermotogati</taxon>
        <taxon>Deinococcota</taxon>
        <taxon>Deinococci</taxon>
        <taxon>Deinococcales</taxon>
        <taxon>Deinococcaceae</taxon>
        <taxon>Deinococcus</taxon>
    </lineage>
</organism>
<gene>
    <name evidence="2" type="ORF">Dcar01_00886</name>
</gene>
<name>A0ABP9W482_9DEIO</name>
<comment type="caution">
    <text evidence="2">The sequence shown here is derived from an EMBL/GenBank/DDBJ whole genome shotgun (WGS) entry which is preliminary data.</text>
</comment>
<reference evidence="2 3" key="1">
    <citation type="submission" date="2024-02" db="EMBL/GenBank/DDBJ databases">
        <title>Deinococcus carri NBRC 110142.</title>
        <authorList>
            <person name="Ichikawa N."/>
            <person name="Katano-Makiyama Y."/>
            <person name="Hidaka K."/>
        </authorList>
    </citation>
    <scope>NUCLEOTIDE SEQUENCE [LARGE SCALE GENOMIC DNA]</scope>
    <source>
        <strain evidence="2 3">NBRC 110142</strain>
    </source>
</reference>
<dbReference type="Proteomes" id="UP001401887">
    <property type="component" value="Unassembled WGS sequence"/>
</dbReference>
<evidence type="ECO:0000256" key="1">
    <source>
        <dbReference type="SAM" id="MobiDB-lite"/>
    </source>
</evidence>
<protein>
    <recommendedName>
        <fullName evidence="4">DUF2946 domain-containing protein</fullName>
    </recommendedName>
</protein>
<proteinExistence type="predicted"/>
<dbReference type="RefSeq" id="WP_345461465.1">
    <property type="nucleotide sequence ID" value="NZ_BAABRP010000001.1"/>
</dbReference>
<feature type="compositionally biased region" description="Low complexity" evidence="1">
    <location>
        <begin position="99"/>
        <end position="112"/>
    </location>
</feature>
<evidence type="ECO:0000313" key="2">
    <source>
        <dbReference type="EMBL" id="GAA5512172.1"/>
    </source>
</evidence>